<keyword evidence="17" id="KW-1185">Reference proteome</keyword>
<evidence type="ECO:0000256" key="11">
    <source>
        <dbReference type="ARBA" id="ARBA00029939"/>
    </source>
</evidence>
<dbReference type="GO" id="GO:0047091">
    <property type="term" value="F:L-lysine 6-monooxygenase (NADPH) activity"/>
    <property type="evidence" value="ECO:0007669"/>
    <property type="project" value="UniProtKB-EC"/>
</dbReference>
<dbReference type="EMBL" id="BLLG01000004">
    <property type="protein sequence ID" value="GFH35763.1"/>
    <property type="molecule type" value="Genomic_DNA"/>
</dbReference>
<name>A0A6A0ATS9_9ACTN</name>
<keyword evidence="6" id="KW-0285">Flavoprotein</keyword>
<organism evidence="16 17">
    <name type="scientific">Streptomyces pacificus</name>
    <dbReference type="NCBI Taxonomy" id="2705029"/>
    <lineage>
        <taxon>Bacteria</taxon>
        <taxon>Bacillati</taxon>
        <taxon>Actinomycetota</taxon>
        <taxon>Actinomycetes</taxon>
        <taxon>Kitasatosporales</taxon>
        <taxon>Streptomycetaceae</taxon>
        <taxon>Streptomyces</taxon>
    </lineage>
</organism>
<keyword evidence="9" id="KW-0560">Oxidoreductase</keyword>
<evidence type="ECO:0000256" key="3">
    <source>
        <dbReference type="ARBA" id="ARBA00007588"/>
    </source>
</evidence>
<evidence type="ECO:0000313" key="17">
    <source>
        <dbReference type="Proteomes" id="UP000484988"/>
    </source>
</evidence>
<protein>
    <recommendedName>
        <fullName evidence="5">L-lysine N6-monooxygenase MbtG</fullName>
        <ecNumber evidence="4">1.14.13.59</ecNumber>
    </recommendedName>
    <alternativeName>
        <fullName evidence="14">Lysine 6-N-hydroxylase</fullName>
    </alternativeName>
    <alternativeName>
        <fullName evidence="13">Lysine N6-hydroxylase</fullName>
    </alternativeName>
    <alternativeName>
        <fullName evidence="11">Lysine-N-oxygenase</fullName>
    </alternativeName>
    <alternativeName>
        <fullName evidence="12">Mycobactin synthase protein G</fullName>
    </alternativeName>
</protein>
<gene>
    <name evidence="16" type="ORF">SCWH03_19850</name>
</gene>
<keyword evidence="8" id="KW-0521">NADP</keyword>
<keyword evidence="10 16" id="KW-0503">Monooxygenase</keyword>
<evidence type="ECO:0000256" key="13">
    <source>
        <dbReference type="ARBA" id="ARBA00032493"/>
    </source>
</evidence>
<dbReference type="PANTHER" id="PTHR42802:SF1">
    <property type="entry name" value="L-ORNITHINE N(5)-MONOOXYGENASE"/>
    <property type="match status" value="1"/>
</dbReference>
<dbReference type="Pfam" id="PF13434">
    <property type="entry name" value="Lys_Orn_oxgnase"/>
    <property type="match status" value="1"/>
</dbReference>
<evidence type="ECO:0000256" key="2">
    <source>
        <dbReference type="ARBA" id="ARBA00004924"/>
    </source>
</evidence>
<comment type="caution">
    <text evidence="16">The sequence shown here is derived from an EMBL/GenBank/DDBJ whole genome shotgun (WGS) entry which is preliminary data.</text>
</comment>
<evidence type="ECO:0000256" key="5">
    <source>
        <dbReference type="ARBA" id="ARBA00016406"/>
    </source>
</evidence>
<comment type="pathway">
    <text evidence="2">Siderophore biosynthesis.</text>
</comment>
<dbReference type="AlphaFoldDB" id="A0A6A0ATS9"/>
<evidence type="ECO:0000256" key="8">
    <source>
        <dbReference type="ARBA" id="ARBA00022857"/>
    </source>
</evidence>
<evidence type="ECO:0000256" key="15">
    <source>
        <dbReference type="ARBA" id="ARBA00048407"/>
    </source>
</evidence>
<evidence type="ECO:0000256" key="12">
    <source>
        <dbReference type="ARBA" id="ARBA00031158"/>
    </source>
</evidence>
<comment type="catalytic activity">
    <reaction evidence="15">
        <text>L-lysine + NADPH + O2 = N(6)-hydroxy-L-lysine + NADP(+) + H2O</text>
        <dbReference type="Rhea" id="RHEA:23228"/>
        <dbReference type="ChEBI" id="CHEBI:15377"/>
        <dbReference type="ChEBI" id="CHEBI:15379"/>
        <dbReference type="ChEBI" id="CHEBI:32551"/>
        <dbReference type="ChEBI" id="CHEBI:57783"/>
        <dbReference type="ChEBI" id="CHEBI:57820"/>
        <dbReference type="ChEBI" id="CHEBI:58349"/>
        <dbReference type="EC" id="1.14.13.59"/>
    </reaction>
</comment>
<accession>A0A6A0ATS9</accession>
<dbReference type="SUPFAM" id="SSF51905">
    <property type="entry name" value="FAD/NAD(P)-binding domain"/>
    <property type="match status" value="2"/>
</dbReference>
<evidence type="ECO:0000256" key="1">
    <source>
        <dbReference type="ARBA" id="ARBA00001974"/>
    </source>
</evidence>
<reference evidence="16 17" key="1">
    <citation type="submission" date="2020-02" db="EMBL/GenBank/DDBJ databases">
        <title>Whole Genome Shotgun Sequence of Streptomyces sp. strain CWH03.</title>
        <authorList>
            <person name="Dohra H."/>
            <person name="Kodani S."/>
            <person name="Yamamura H."/>
        </authorList>
    </citation>
    <scope>NUCLEOTIDE SEQUENCE [LARGE SCALE GENOMIC DNA]</scope>
    <source>
        <strain evidence="16 17">CWH03</strain>
    </source>
</reference>
<dbReference type="RefSeq" id="WP_173263712.1">
    <property type="nucleotide sequence ID" value="NZ_BLLG01000004.1"/>
</dbReference>
<evidence type="ECO:0000256" key="14">
    <source>
        <dbReference type="ARBA" id="ARBA00032738"/>
    </source>
</evidence>
<evidence type="ECO:0000256" key="4">
    <source>
        <dbReference type="ARBA" id="ARBA00013076"/>
    </source>
</evidence>
<dbReference type="Proteomes" id="UP000484988">
    <property type="component" value="Unassembled WGS sequence"/>
</dbReference>
<evidence type="ECO:0000256" key="10">
    <source>
        <dbReference type="ARBA" id="ARBA00023033"/>
    </source>
</evidence>
<comment type="cofactor">
    <cofactor evidence="1">
        <name>FAD</name>
        <dbReference type="ChEBI" id="CHEBI:57692"/>
    </cofactor>
</comment>
<dbReference type="GO" id="GO:0006879">
    <property type="term" value="P:intracellular iron ion homeostasis"/>
    <property type="evidence" value="ECO:0007669"/>
    <property type="project" value="TreeGrafter"/>
</dbReference>
<dbReference type="Gene3D" id="3.50.50.60">
    <property type="entry name" value="FAD/NAD(P)-binding domain"/>
    <property type="match status" value="1"/>
</dbReference>
<dbReference type="InterPro" id="IPR025700">
    <property type="entry name" value="Lys/Orn_oxygenase"/>
</dbReference>
<sequence>MSRHDADIIGVGFGPGNISLAVALQERYPHLRAIFLESRPGPTWQSGMLIDGSDIQNNPVRDLVTPANPRSRFSFINYLHETGRFFTYLNLGLHYPLRKEYAAYVEWVARTLDADVRYDTEVTGVRRDSSHGGTGVVELADGTELRAPVIVAAPGRTPHIPAPFADADDPRVVHFTHYNQALEQLEGAEQPQIAVVGGSQSAVELLLDLRSRLPQARVHGILRSFGFRQKDTSPFMDHVYFPEFVDYYYAASESSKRDLNADLRYTNYSAADIDVVHELYLRLHEDRLDNREHTRVIGNTLIDACRPGPDAVRLSLTERHTGDTSELAADLVILATGFRDLGSRAEGQEFLPPLLHSFEGCARVTQSGRAAVTRDYRLAMAPEAGDVPQVYLNGLCESSHGMGDAGSFSLLALRAKEIASSIAAHLEKQAGDDSYTYIHTRKAQ</sequence>
<dbReference type="EC" id="1.14.13.59" evidence="4"/>
<evidence type="ECO:0000313" key="16">
    <source>
        <dbReference type="EMBL" id="GFH35763.1"/>
    </source>
</evidence>
<comment type="similarity">
    <text evidence="3">Belongs to the lysine N(6)-hydroxylase/L-ornithine N(5)-oxygenase family.</text>
</comment>
<keyword evidence="7" id="KW-0274">FAD</keyword>
<dbReference type="PANTHER" id="PTHR42802">
    <property type="entry name" value="MONOOXYGENASE"/>
    <property type="match status" value="1"/>
</dbReference>
<dbReference type="InterPro" id="IPR036188">
    <property type="entry name" value="FAD/NAD-bd_sf"/>
</dbReference>
<proteinExistence type="inferred from homology"/>
<evidence type="ECO:0000256" key="7">
    <source>
        <dbReference type="ARBA" id="ARBA00022827"/>
    </source>
</evidence>
<evidence type="ECO:0000256" key="6">
    <source>
        <dbReference type="ARBA" id="ARBA00022630"/>
    </source>
</evidence>
<evidence type="ECO:0000256" key="9">
    <source>
        <dbReference type="ARBA" id="ARBA00023002"/>
    </source>
</evidence>